<evidence type="ECO:0000313" key="4">
    <source>
        <dbReference type="Proteomes" id="UP000306602"/>
    </source>
</evidence>
<dbReference type="Pfam" id="PF08495">
    <property type="entry name" value="FIST"/>
    <property type="match status" value="1"/>
</dbReference>
<dbReference type="AlphaFoldDB" id="A0A4S4N9N0"/>
<dbReference type="Pfam" id="PF10442">
    <property type="entry name" value="FIST_C"/>
    <property type="match status" value="1"/>
</dbReference>
<dbReference type="OrthoDB" id="9807948at2"/>
<dbReference type="SMART" id="SM00897">
    <property type="entry name" value="FIST"/>
    <property type="match status" value="1"/>
</dbReference>
<comment type="caution">
    <text evidence="3">The sequence shown here is derived from an EMBL/GenBank/DDBJ whole genome shotgun (WGS) entry which is preliminary data.</text>
</comment>
<dbReference type="EMBL" id="SRKY01000003">
    <property type="protein sequence ID" value="THH35889.1"/>
    <property type="molecule type" value="Genomic_DNA"/>
</dbReference>
<evidence type="ECO:0000259" key="1">
    <source>
        <dbReference type="SMART" id="SM00897"/>
    </source>
</evidence>
<evidence type="ECO:0000313" key="3">
    <source>
        <dbReference type="EMBL" id="THH35889.1"/>
    </source>
</evidence>
<dbReference type="InterPro" id="IPR013702">
    <property type="entry name" value="FIST_domain_N"/>
</dbReference>
<accession>A0A4S4N9N0</accession>
<name>A0A4S4N9N0_9RHOB</name>
<dbReference type="Proteomes" id="UP000306602">
    <property type="component" value="Unassembled WGS sequence"/>
</dbReference>
<dbReference type="PANTHER" id="PTHR40252">
    <property type="entry name" value="BLR0328 PROTEIN"/>
    <property type="match status" value="1"/>
</dbReference>
<proteinExistence type="predicted"/>
<reference evidence="3 4" key="1">
    <citation type="submission" date="2019-04" db="EMBL/GenBank/DDBJ databases">
        <title>Shimia ponticola sp. nov., isolated from seawater.</title>
        <authorList>
            <person name="Kim Y.-O."/>
            <person name="Yoon J.-H."/>
        </authorList>
    </citation>
    <scope>NUCLEOTIDE SEQUENCE [LARGE SCALE GENOMIC DNA]</scope>
    <source>
        <strain evidence="3 4">MYP11</strain>
    </source>
</reference>
<protein>
    <submittedName>
        <fullName evidence="3">GfdT protein</fullName>
    </submittedName>
</protein>
<organism evidence="3 4">
    <name type="scientific">Aliishimia ponticola</name>
    <dbReference type="NCBI Taxonomy" id="2499833"/>
    <lineage>
        <taxon>Bacteria</taxon>
        <taxon>Pseudomonadati</taxon>
        <taxon>Pseudomonadota</taxon>
        <taxon>Alphaproteobacteria</taxon>
        <taxon>Rhodobacterales</taxon>
        <taxon>Paracoccaceae</taxon>
        <taxon>Aliishimia</taxon>
    </lineage>
</organism>
<dbReference type="SMART" id="SM01204">
    <property type="entry name" value="FIST_C"/>
    <property type="match status" value="1"/>
</dbReference>
<dbReference type="PANTHER" id="PTHR40252:SF2">
    <property type="entry name" value="BLR0328 PROTEIN"/>
    <property type="match status" value="1"/>
</dbReference>
<gene>
    <name evidence="3" type="ORF">E4Z66_12510</name>
</gene>
<keyword evidence="4" id="KW-1185">Reference proteome</keyword>
<feature type="domain" description="FIST C-domain" evidence="2">
    <location>
        <begin position="244"/>
        <end position="373"/>
    </location>
</feature>
<feature type="domain" description="FIST" evidence="1">
    <location>
        <begin position="42"/>
        <end position="243"/>
    </location>
</feature>
<dbReference type="RefSeq" id="WP_136463359.1">
    <property type="nucleotide sequence ID" value="NZ_SRKY01000003.1"/>
</dbReference>
<sequence>MTLHVPSGRTAPVRAFSGIMAVAHIEPDTADPVDSLTEAFADALMAQVLIFAPTLTQLETLIGAAQILCPDTPITGCTTAGQIGTSGYEDDRAVVVGLPQAHFATRSVVVEDLARIDAQGLIDQLVQTRTSLERARRDMSSGFAFLLVDGLSLREDVLTAMIAPGIGSWPLFGGSAGDGARFSETFVAHEGRLLRNAAVVTFVATNCETEVFSLNHLEPTDQRMVVTDADPERRIVKEINAEPAAREYARIVGKDPDQLDEFTFAAHPVVVRLGDTHHVRAIQRVNDAGELVFFAAIDEGMVLTMATPTDIAQHLDQRLGALHSGDAPFEVLACDCILRRIEAEQVQALHRVSEVLARHKVVGFSTYGEQIGTMHVNHTMTGVALRKPAATASQA</sequence>
<dbReference type="InterPro" id="IPR019494">
    <property type="entry name" value="FIST_C"/>
</dbReference>
<evidence type="ECO:0000259" key="2">
    <source>
        <dbReference type="SMART" id="SM01204"/>
    </source>
</evidence>